<name>A0A844ZWV6_9SPHN</name>
<protein>
    <submittedName>
        <fullName evidence="1">Uncharacterized protein</fullName>
    </submittedName>
</protein>
<comment type="caution">
    <text evidence="1">The sequence shown here is derived from an EMBL/GenBank/DDBJ whole genome shotgun (WGS) entry which is preliminary data.</text>
</comment>
<evidence type="ECO:0000313" key="2">
    <source>
        <dbReference type="Proteomes" id="UP000460626"/>
    </source>
</evidence>
<organism evidence="1 2">
    <name type="scientific">Aurantiacibacter arachoides</name>
    <dbReference type="NCBI Taxonomy" id="1850444"/>
    <lineage>
        <taxon>Bacteria</taxon>
        <taxon>Pseudomonadati</taxon>
        <taxon>Pseudomonadota</taxon>
        <taxon>Alphaproteobacteria</taxon>
        <taxon>Sphingomonadales</taxon>
        <taxon>Erythrobacteraceae</taxon>
        <taxon>Aurantiacibacter</taxon>
    </lineage>
</organism>
<sequence>MNSDIRYYSSDPEPGIAGRTSFAVDAKVEFWANLLCLIRSAYNSSCAAIVCIDEKTFEILETATPGQHPPCRRLQWSGELIAALRASPTGSKAVFHDQWLGLRLRYYDAWPTVFLVLDNDCQDDGACPDTTALYRIEKLTCDYLALNRKYRNLRRGFKCQGVALRQAQDALRKYWK</sequence>
<dbReference type="RefSeq" id="WP_131452112.1">
    <property type="nucleotide sequence ID" value="NZ_BMJK01000001.1"/>
</dbReference>
<proteinExistence type="predicted"/>
<gene>
    <name evidence="1" type="ORF">GRI62_04000</name>
</gene>
<keyword evidence="2" id="KW-1185">Reference proteome</keyword>
<dbReference type="AlphaFoldDB" id="A0A844ZWV6"/>
<evidence type="ECO:0000313" key="1">
    <source>
        <dbReference type="EMBL" id="MXO92771.1"/>
    </source>
</evidence>
<reference evidence="1 2" key="1">
    <citation type="submission" date="2019-12" db="EMBL/GenBank/DDBJ databases">
        <title>Genomic-based taxomic classification of the family Erythrobacteraceae.</title>
        <authorList>
            <person name="Xu L."/>
        </authorList>
    </citation>
    <scope>NUCLEOTIDE SEQUENCE [LARGE SCALE GENOMIC DNA]</scope>
    <source>
        <strain evidence="1 2">RC4-10-4</strain>
    </source>
</reference>
<accession>A0A844ZWV6</accession>
<dbReference type="Proteomes" id="UP000460626">
    <property type="component" value="Unassembled WGS sequence"/>
</dbReference>
<dbReference type="EMBL" id="WTYH01000001">
    <property type="protein sequence ID" value="MXO92771.1"/>
    <property type="molecule type" value="Genomic_DNA"/>
</dbReference>